<feature type="chain" id="PRO_5042081698" evidence="2">
    <location>
        <begin position="20"/>
        <end position="1422"/>
    </location>
</feature>
<proteinExistence type="predicted"/>
<evidence type="ECO:0000313" key="4">
    <source>
        <dbReference type="Proteomes" id="UP001230268"/>
    </source>
</evidence>
<sequence length="1422" mass="157645">MARLHSLLIAISLCRLSAGLHVPGDAFDVAATTGNEVTPPNPNGATVEDTPPPLPTSEPPLDDLVEPQAAAPVENAGDAAPATPPPEDNVAPQELPAAAPVGFGPPEPEQETPNGDAGVAAPAEDAATERPIEDAVPQTPQANDFMHVDEIQPLSAAAFATDDQQPQEAAETAPPAEAPAVEPEVPAEDQTNAEAPQQSETAPTYGFVYEKKDIQKEGGATKLDLEDIVDPRNGKISNLTMGIDQEWLNKENAANSIQNKMPTGTGFSYNRGAKVLTPVIEKPKVMGGVLQTLIDKEAEIRRRHEHGVRIEHDLKLFVNRETADVIGLLTRGSMEELKKNHPLVFMRLIEPLKASLALSQLSNTAKKIIDKFDRKWYTAASPKEKANLLENIRKDTGVAELFQSKVKKPTNMTGKKKLVYDMLDGFFNDFQCQKVVRGNQVAKQILRMFDQQSGLYVAPLYTDLVPTLGSQWMIARFEKFYRQTDFLRRDAMSKALPQMIGRFMAMVENGTVLPTSSELQTTLYSLSVVLSRIMDSVTEPRVFLGKKKYYGYMGICDTTCLKGILTDRPGGNPKAKFFLNKQREILRWISLYLRNDLLKIDTMAQKLLLQLMFRTTGDTKYILSRKRIEFGITSEYVKNNEKSLLEIPRRGRAAAANKPGIGVFGMRFLSGYRRFGKRVDNNMLYTGIAPYNAFKTPNKIVASIDDGLISMIEVITDVVNLKINGEVNGLFMHSFNTWVQLQTFHAAIHSFEKVTAKNKNASKTMGAIFRFLNSNVNAHIKSIPMQFLPFTSLILQMSFFLQNSVEGYQRTKAGAVKNILRGIASLSLRGKMGPKSFAQLYQYFQPHVVYNRAKYRISRKVLGGLVNKFKSMFLAKPAIPSPVIQLITVFVGQWAKGSHEKLELTNPDIDRVRKNFFLSFVSNHAGMSEVAADMIMQHCKPVTGVLHLGCISKYDKKVTRCKQISIKMKKGSVLKAMEMLDAVFEDPLDVIRVGSDTARRCMAQSLLRTQPGEENIGGPAHRDRLMIFSEVAHRYHCYTAQKMMVNRLKKALLRRKGNDDVGALIDQVFSTMRTISIKQADMTGAGTKLVCPFMDDAPDEMREKHRRKIVEYVSSKLTLRNRVVLDLNDLHSGAGNTAKGGDALPSKSNPLDDLVGCTFVGTRNYDGILYYGGYAPPEKIVIPEGITLNPGDGRLVYDGEAFTSELDVLHDTSSVSAITMEKRKNVTRRMYHLEDGTVMDELAFGLYANDFIVKAHVLMTASAIEKMGYKIGRFIWCGYDHGWVVDFALHDVIGNTDVPVFNGRYWVLSKQMIVTDLVGKNVNIKNGEQIKEAKLADINVDVYSGDGKKIANYPSKVGDASSFIKSGSEATFTFDTGYGDISPAAFEQLVKHAQFDPKSNTLVINLDAPGMVLRESPMLSKT</sequence>
<feature type="region of interest" description="Disordered" evidence="1">
    <location>
        <begin position="160"/>
        <end position="204"/>
    </location>
</feature>
<feature type="region of interest" description="Disordered" evidence="1">
    <location>
        <begin position="31"/>
        <end position="130"/>
    </location>
</feature>
<reference evidence="3" key="1">
    <citation type="submission" date="2023-08" db="EMBL/GenBank/DDBJ databases">
        <title>Draft sequence of the Babesia gibsoni genome.</title>
        <authorList>
            <person name="Yamagishi J.Y."/>
            <person name="Xuan X.X."/>
        </authorList>
    </citation>
    <scope>NUCLEOTIDE SEQUENCE</scope>
    <source>
        <strain evidence="3">Azabu</strain>
    </source>
</reference>
<gene>
    <name evidence="3" type="ORF">BgAZ_200190</name>
</gene>
<accession>A0AAD8LKG9</accession>
<protein>
    <submittedName>
        <fullName evidence="3">Uncharacterized protein</fullName>
    </submittedName>
</protein>
<evidence type="ECO:0000256" key="2">
    <source>
        <dbReference type="SAM" id="SignalP"/>
    </source>
</evidence>
<feature type="compositionally biased region" description="Low complexity" evidence="1">
    <location>
        <begin position="115"/>
        <end position="125"/>
    </location>
</feature>
<evidence type="ECO:0000256" key="1">
    <source>
        <dbReference type="SAM" id="MobiDB-lite"/>
    </source>
</evidence>
<feature type="signal peptide" evidence="2">
    <location>
        <begin position="1"/>
        <end position="19"/>
    </location>
</feature>
<organism evidence="3 4">
    <name type="scientific">Babesia gibsoni</name>
    <dbReference type="NCBI Taxonomy" id="33632"/>
    <lineage>
        <taxon>Eukaryota</taxon>
        <taxon>Sar</taxon>
        <taxon>Alveolata</taxon>
        <taxon>Apicomplexa</taxon>
        <taxon>Aconoidasida</taxon>
        <taxon>Piroplasmida</taxon>
        <taxon>Babesiidae</taxon>
        <taxon>Babesia</taxon>
    </lineage>
</organism>
<feature type="compositionally biased region" description="Low complexity" evidence="1">
    <location>
        <begin position="164"/>
        <end position="184"/>
    </location>
</feature>
<keyword evidence="4" id="KW-1185">Reference proteome</keyword>
<dbReference type="Proteomes" id="UP001230268">
    <property type="component" value="Unassembled WGS sequence"/>
</dbReference>
<evidence type="ECO:0000313" key="3">
    <source>
        <dbReference type="EMBL" id="KAK1443143.1"/>
    </source>
</evidence>
<comment type="caution">
    <text evidence="3">The sequence shown here is derived from an EMBL/GenBank/DDBJ whole genome shotgun (WGS) entry which is preliminary data.</text>
</comment>
<dbReference type="EMBL" id="JAVEPI010000002">
    <property type="protein sequence ID" value="KAK1443143.1"/>
    <property type="molecule type" value="Genomic_DNA"/>
</dbReference>
<keyword evidence="2" id="KW-0732">Signal</keyword>
<name>A0AAD8LKG9_BABGI</name>
<feature type="compositionally biased region" description="Polar residues" evidence="1">
    <location>
        <begin position="189"/>
        <end position="202"/>
    </location>
</feature>